<feature type="coiled-coil region" evidence="1">
    <location>
        <begin position="327"/>
        <end position="398"/>
    </location>
</feature>
<dbReference type="Gene3D" id="1.20.5.1160">
    <property type="entry name" value="Vasodilator-stimulated phosphoprotein"/>
    <property type="match status" value="1"/>
</dbReference>
<dbReference type="InterPro" id="IPR000938">
    <property type="entry name" value="CAP-Gly_domain"/>
</dbReference>
<dbReference type="EMBL" id="CASHTH010003821">
    <property type="protein sequence ID" value="CAI8049859.1"/>
    <property type="molecule type" value="Genomic_DNA"/>
</dbReference>
<evidence type="ECO:0000313" key="4">
    <source>
        <dbReference type="EMBL" id="CAI8049859.1"/>
    </source>
</evidence>
<dbReference type="AlphaFoldDB" id="A0AA35TKT9"/>
<sequence length="687" mass="78047">MSAEITSLTAQLKEREEEVRVKEDQLKEMKNMNAALENQLTEYMDALELQNQSVKRSVESSQRTSAEVAEYEQQMAQTTEYMRKQQLEYQEALQSLQKKVGRAEETEKENLKIHQLNLNLAGELEDYRHQTKTLMADLRAKEEEIASLRETVGTRGQLSSDRTQLELDSMQQKCDAWKEEVEKLSPLRDQLARATQDNSQLHREVGRLRQDNSRLEAELARASADNTGLARQLEETESAQEVGGERGTRGELDRKVSDYDQLMERVTELQQVRVQLENELSPLRAERANILSENAALREGSNPDKYLQLKTNYNKLSEQCVALQKYLTDESKECEQMRQRLAEEKAINARMEEANHELQVQLEATTDERSLQAIRDRVERYRNERDQLKVAVSQYQERDREQQETIHSIQMALEEATAQNSNQDSTGVWQDQVATLTLHLEESNKRMLRYREERNTARIMHKSLQEQINTLQATVEQLQNSRSYDTYTSGQLDTALLTRLQLTDEGSTERPTTGSPHEDAYSPEEYSEQTAQQGGGGGGEGRGGRRSSKQSFTSTASGSSSHKHDRLSSASNRSFSPSGATAELYTEVTMKDGVTRNLVIERPRHKLSYKSKPEVIVKRKGGKYETGVLAYVGVLDGKEMAGVILDLPTGSNDGAFKDGRYYFRCTPCCGLYCPMGNIYVEANSATI</sequence>
<feature type="compositionally biased region" description="Polar residues" evidence="2">
    <location>
        <begin position="568"/>
        <end position="578"/>
    </location>
</feature>
<feature type="region of interest" description="Disordered" evidence="2">
    <location>
        <begin position="222"/>
        <end position="250"/>
    </location>
</feature>
<protein>
    <recommendedName>
        <fullName evidence="3">CAP-Gly domain-containing protein</fullName>
    </recommendedName>
</protein>
<name>A0AA35TKT9_GEOBA</name>
<dbReference type="InterPro" id="IPR036859">
    <property type="entry name" value="CAP-Gly_dom_sf"/>
</dbReference>
<accession>A0AA35TKT9</accession>
<feature type="region of interest" description="Disordered" evidence="2">
    <location>
        <begin position="503"/>
        <end position="578"/>
    </location>
</feature>
<keyword evidence="1" id="KW-0175">Coiled coil</keyword>
<proteinExistence type="predicted"/>
<feature type="domain" description="CAP-Gly" evidence="3">
    <location>
        <begin position="614"/>
        <end position="679"/>
    </location>
</feature>
<dbReference type="SUPFAM" id="SSF74924">
    <property type="entry name" value="Cap-Gly domain"/>
    <property type="match status" value="1"/>
</dbReference>
<feature type="compositionally biased region" description="Polar residues" evidence="2">
    <location>
        <begin position="503"/>
        <end position="515"/>
    </location>
</feature>
<evidence type="ECO:0000313" key="5">
    <source>
        <dbReference type="Proteomes" id="UP001174909"/>
    </source>
</evidence>
<dbReference type="SMART" id="SM01052">
    <property type="entry name" value="CAP_GLY"/>
    <property type="match status" value="1"/>
</dbReference>
<dbReference type="Gene3D" id="2.30.30.190">
    <property type="entry name" value="CAP Gly-rich-like domain"/>
    <property type="match status" value="1"/>
</dbReference>
<feature type="compositionally biased region" description="Low complexity" evidence="2">
    <location>
        <begin position="549"/>
        <end position="560"/>
    </location>
</feature>
<gene>
    <name evidence="4" type="ORF">GBAR_LOCUS27449</name>
</gene>
<comment type="caution">
    <text evidence="4">The sequence shown here is derived from an EMBL/GenBank/DDBJ whole genome shotgun (WGS) entry which is preliminary data.</text>
</comment>
<dbReference type="Proteomes" id="UP001174909">
    <property type="component" value="Unassembled WGS sequence"/>
</dbReference>
<evidence type="ECO:0000256" key="1">
    <source>
        <dbReference type="SAM" id="Coils"/>
    </source>
</evidence>
<organism evidence="4 5">
    <name type="scientific">Geodia barretti</name>
    <name type="common">Barrett's horny sponge</name>
    <dbReference type="NCBI Taxonomy" id="519541"/>
    <lineage>
        <taxon>Eukaryota</taxon>
        <taxon>Metazoa</taxon>
        <taxon>Porifera</taxon>
        <taxon>Demospongiae</taxon>
        <taxon>Heteroscleromorpha</taxon>
        <taxon>Tetractinellida</taxon>
        <taxon>Astrophorina</taxon>
        <taxon>Geodiidae</taxon>
        <taxon>Geodia</taxon>
    </lineage>
</organism>
<evidence type="ECO:0000259" key="3">
    <source>
        <dbReference type="SMART" id="SM01052"/>
    </source>
</evidence>
<evidence type="ECO:0000256" key="2">
    <source>
        <dbReference type="SAM" id="MobiDB-lite"/>
    </source>
</evidence>
<keyword evidence="5" id="KW-1185">Reference proteome</keyword>
<reference evidence="4" key="1">
    <citation type="submission" date="2023-03" db="EMBL/GenBank/DDBJ databases">
        <authorList>
            <person name="Steffen K."/>
            <person name="Cardenas P."/>
        </authorList>
    </citation>
    <scope>NUCLEOTIDE SEQUENCE</scope>
</reference>
<dbReference type="Pfam" id="PF01302">
    <property type="entry name" value="CAP_GLY"/>
    <property type="match status" value="1"/>
</dbReference>